<accession>A0A133VMV3</accession>
<sequence>MRIMKKHRKNLTTLAKVRLIELKSLKQRHKELVKYLDNHNSSVGKIPTLQYLPEDVAQAEVDKQKAMRDLIDRPEACKPEGYCEKQIEQEKQKEA</sequence>
<gene>
    <name evidence="1" type="ORF">AKJ51_00105</name>
</gene>
<dbReference type="Proteomes" id="UP000070263">
    <property type="component" value="Unassembled WGS sequence"/>
</dbReference>
<dbReference type="AlphaFoldDB" id="A0A133VMV3"/>
<name>A0A133VMV3_9EURY</name>
<evidence type="ECO:0000313" key="2">
    <source>
        <dbReference type="Proteomes" id="UP000070263"/>
    </source>
</evidence>
<evidence type="ECO:0000313" key="1">
    <source>
        <dbReference type="EMBL" id="KXB07750.1"/>
    </source>
</evidence>
<protein>
    <submittedName>
        <fullName evidence="1">Uncharacterized protein</fullName>
    </submittedName>
</protein>
<comment type="caution">
    <text evidence="1">The sequence shown here is derived from an EMBL/GenBank/DDBJ whole genome shotgun (WGS) entry which is preliminary data.</text>
</comment>
<keyword evidence="2" id="KW-1185">Reference proteome</keyword>
<reference evidence="1 2" key="1">
    <citation type="journal article" date="2016" name="Sci. Rep.">
        <title>Metabolic traits of an uncultured archaeal lineage -MSBL1- from brine pools of the Red Sea.</title>
        <authorList>
            <person name="Mwirichia R."/>
            <person name="Alam I."/>
            <person name="Rashid M."/>
            <person name="Vinu M."/>
            <person name="Ba-Alawi W."/>
            <person name="Anthony Kamau A."/>
            <person name="Kamanda Ngugi D."/>
            <person name="Goker M."/>
            <person name="Klenk H.P."/>
            <person name="Bajic V."/>
            <person name="Stingl U."/>
        </authorList>
    </citation>
    <scope>NUCLEOTIDE SEQUENCE [LARGE SCALE GENOMIC DNA]</scope>
    <source>
        <strain evidence="1">SCGC-AAA382A20</strain>
    </source>
</reference>
<proteinExistence type="predicted"/>
<organism evidence="1 2">
    <name type="scientific">candidate division MSBL1 archaeon SCGC-AAA382A20</name>
    <dbReference type="NCBI Taxonomy" id="1698280"/>
    <lineage>
        <taxon>Archaea</taxon>
        <taxon>Methanobacteriati</taxon>
        <taxon>Methanobacteriota</taxon>
        <taxon>candidate division MSBL1</taxon>
    </lineage>
</organism>
<dbReference type="EMBL" id="LHYE01000001">
    <property type="protein sequence ID" value="KXB07750.1"/>
    <property type="molecule type" value="Genomic_DNA"/>
</dbReference>